<evidence type="ECO:0000256" key="1">
    <source>
        <dbReference type="SAM" id="MobiDB-lite"/>
    </source>
</evidence>
<proteinExistence type="predicted"/>
<gene>
    <name evidence="2" type="ORF">QJS04_geneDACA015689</name>
</gene>
<feature type="region of interest" description="Disordered" evidence="1">
    <location>
        <begin position="1"/>
        <end position="24"/>
    </location>
</feature>
<name>A0AAV9ALM2_ACOGR</name>
<reference evidence="2" key="1">
    <citation type="journal article" date="2023" name="Nat. Commun.">
        <title>Diploid and tetraploid genomes of Acorus and the evolution of monocots.</title>
        <authorList>
            <person name="Ma L."/>
            <person name="Liu K.W."/>
            <person name="Li Z."/>
            <person name="Hsiao Y.Y."/>
            <person name="Qi Y."/>
            <person name="Fu T."/>
            <person name="Tang G.D."/>
            <person name="Zhang D."/>
            <person name="Sun W.H."/>
            <person name="Liu D.K."/>
            <person name="Li Y."/>
            <person name="Chen G.Z."/>
            <person name="Liu X.D."/>
            <person name="Liao X.Y."/>
            <person name="Jiang Y.T."/>
            <person name="Yu X."/>
            <person name="Hao Y."/>
            <person name="Huang J."/>
            <person name="Zhao X.W."/>
            <person name="Ke S."/>
            <person name="Chen Y.Y."/>
            <person name="Wu W.L."/>
            <person name="Hsu J.L."/>
            <person name="Lin Y.F."/>
            <person name="Huang M.D."/>
            <person name="Li C.Y."/>
            <person name="Huang L."/>
            <person name="Wang Z.W."/>
            <person name="Zhao X."/>
            <person name="Zhong W.Y."/>
            <person name="Peng D.H."/>
            <person name="Ahmad S."/>
            <person name="Lan S."/>
            <person name="Zhang J.S."/>
            <person name="Tsai W.C."/>
            <person name="Van de Peer Y."/>
            <person name="Liu Z.J."/>
        </authorList>
    </citation>
    <scope>NUCLEOTIDE SEQUENCE</scope>
    <source>
        <strain evidence="2">SCP</strain>
    </source>
</reference>
<comment type="caution">
    <text evidence="2">The sequence shown here is derived from an EMBL/GenBank/DDBJ whole genome shotgun (WGS) entry which is preliminary data.</text>
</comment>
<feature type="compositionally biased region" description="Basic residues" evidence="1">
    <location>
        <begin position="10"/>
        <end position="24"/>
    </location>
</feature>
<sequence length="204" mass="23283">MEIHSTFTRLSKKRVSYQKSRSPRKTCKMVNESINVNHDPEQMNSESGVITIQTRSLKITKISILNQSKAKKDVAANGLRIEDYTRALAHMRGYSEQAAKWVEDSNPNQWANALFSGERYGEMYSNYLYSQAYVIAILPVVGGQRTEGEEVDIIIKPPLTKIRSGRKKKNRIESQADPDGVTLYRCSRCKGFRHNRKTCKNHVA</sequence>
<dbReference type="Proteomes" id="UP001179952">
    <property type="component" value="Unassembled WGS sequence"/>
</dbReference>
<keyword evidence="3" id="KW-1185">Reference proteome</keyword>
<dbReference type="AlphaFoldDB" id="A0AAV9ALM2"/>
<accession>A0AAV9ALM2</accession>
<organism evidence="2 3">
    <name type="scientific">Acorus gramineus</name>
    <name type="common">Dwarf sweet flag</name>
    <dbReference type="NCBI Taxonomy" id="55184"/>
    <lineage>
        <taxon>Eukaryota</taxon>
        <taxon>Viridiplantae</taxon>
        <taxon>Streptophyta</taxon>
        <taxon>Embryophyta</taxon>
        <taxon>Tracheophyta</taxon>
        <taxon>Spermatophyta</taxon>
        <taxon>Magnoliopsida</taxon>
        <taxon>Liliopsida</taxon>
        <taxon>Acoraceae</taxon>
        <taxon>Acorus</taxon>
    </lineage>
</organism>
<evidence type="ECO:0000313" key="3">
    <source>
        <dbReference type="Proteomes" id="UP001179952"/>
    </source>
</evidence>
<protein>
    <submittedName>
        <fullName evidence="2">Uncharacterized protein</fullName>
    </submittedName>
</protein>
<dbReference type="EMBL" id="JAUJYN010000008">
    <property type="protein sequence ID" value="KAK1264726.1"/>
    <property type="molecule type" value="Genomic_DNA"/>
</dbReference>
<evidence type="ECO:0000313" key="2">
    <source>
        <dbReference type="EMBL" id="KAK1264726.1"/>
    </source>
</evidence>
<reference evidence="2" key="2">
    <citation type="submission" date="2023-06" db="EMBL/GenBank/DDBJ databases">
        <authorList>
            <person name="Ma L."/>
            <person name="Liu K.-W."/>
            <person name="Li Z."/>
            <person name="Hsiao Y.-Y."/>
            <person name="Qi Y."/>
            <person name="Fu T."/>
            <person name="Tang G."/>
            <person name="Zhang D."/>
            <person name="Sun W.-H."/>
            <person name="Liu D.-K."/>
            <person name="Li Y."/>
            <person name="Chen G.-Z."/>
            <person name="Liu X.-D."/>
            <person name="Liao X.-Y."/>
            <person name="Jiang Y.-T."/>
            <person name="Yu X."/>
            <person name="Hao Y."/>
            <person name="Huang J."/>
            <person name="Zhao X.-W."/>
            <person name="Ke S."/>
            <person name="Chen Y.-Y."/>
            <person name="Wu W.-L."/>
            <person name="Hsu J.-L."/>
            <person name="Lin Y.-F."/>
            <person name="Huang M.-D."/>
            <person name="Li C.-Y."/>
            <person name="Huang L."/>
            <person name="Wang Z.-W."/>
            <person name="Zhao X."/>
            <person name="Zhong W.-Y."/>
            <person name="Peng D.-H."/>
            <person name="Ahmad S."/>
            <person name="Lan S."/>
            <person name="Zhang J.-S."/>
            <person name="Tsai W.-C."/>
            <person name="Van De Peer Y."/>
            <person name="Liu Z.-J."/>
        </authorList>
    </citation>
    <scope>NUCLEOTIDE SEQUENCE</scope>
    <source>
        <strain evidence="2">SCP</strain>
        <tissue evidence="2">Leaves</tissue>
    </source>
</reference>